<dbReference type="PROSITE" id="PS51419">
    <property type="entry name" value="RAB"/>
    <property type="match status" value="1"/>
</dbReference>
<dbReference type="Pfam" id="PF08477">
    <property type="entry name" value="Roc"/>
    <property type="match status" value="1"/>
</dbReference>
<keyword evidence="1" id="KW-0175">Coiled coil</keyword>
<dbReference type="GO" id="GO:0003924">
    <property type="term" value="F:GTPase activity"/>
    <property type="evidence" value="ECO:0007669"/>
    <property type="project" value="InterPro"/>
</dbReference>
<dbReference type="PRINTS" id="PR00449">
    <property type="entry name" value="RASTRNSFRMNG"/>
</dbReference>
<dbReference type="AlphaFoldDB" id="A0A0P4VVJ9"/>
<dbReference type="InterPro" id="IPR001806">
    <property type="entry name" value="Small_GTPase"/>
</dbReference>
<dbReference type="Pfam" id="PF00071">
    <property type="entry name" value="Ras"/>
    <property type="match status" value="1"/>
</dbReference>
<feature type="region of interest" description="Disordered" evidence="2">
    <location>
        <begin position="448"/>
        <end position="512"/>
    </location>
</feature>
<sequence length="527" mass="59800">MFSAFKRFTSPKNENGISQFTSHQTMSQNLQRKFARGIQYNMKIIIKGDRNTGKTCLFERLQGKKFVQEYVPTEEIQVASIQWNYKTSEEVVKVEVWDVVDKAKKRPTIEGLKLTGELQPALDAEFLDVYKGTNGVILVMDVTKNWTFDYVQKEMERIPEQIPVVVVGNHCDMSHHRTVNQDTVTYFIETVQRNRPGTQIRYTEASMSNGFGLKYLHKFFCLPFLQLQRETLRAQLQTNENEMTQTISQLDQFQRGPDSDYNVFLDNLSKRRREMADSSGAAVSVNRILAEPVRQPSIIVGQGKPIEKSDMAARNTMNHFSQINSAETSRSAAKQVVSTMEEPTSRPTVTSLEEFVPDEGHLDKSFLDDLSTQHITLTEAAQESDSDADAGENPMVTDYQDDVDPEDMQIFNPPVFPLNDQDIILNNKEKSVNEGLVDWVVGSLNLSGGRESPEGGEDSAYFDSSCNKKKNEKNKKTVKKIKTPKEKDEVTKGDKKKKKKKSSCGLTNDSNDLEYFLSSHDLSYEAI</sequence>
<dbReference type="PANTHER" id="PTHR14932:SF1">
    <property type="entry name" value="RAB-LIKE PROTEIN 6"/>
    <property type="match status" value="1"/>
</dbReference>
<feature type="coiled-coil region" evidence="1">
    <location>
        <begin position="222"/>
        <end position="249"/>
    </location>
</feature>
<dbReference type="GO" id="GO:0005634">
    <property type="term" value="C:nucleus"/>
    <property type="evidence" value="ECO:0007669"/>
    <property type="project" value="TreeGrafter"/>
</dbReference>
<dbReference type="GO" id="GO:0005829">
    <property type="term" value="C:cytosol"/>
    <property type="evidence" value="ECO:0007669"/>
    <property type="project" value="TreeGrafter"/>
</dbReference>
<dbReference type="GO" id="GO:0005525">
    <property type="term" value="F:GTP binding"/>
    <property type="evidence" value="ECO:0007669"/>
    <property type="project" value="InterPro"/>
</dbReference>
<name>A0A0P4VVJ9_9HEMI</name>
<feature type="compositionally biased region" description="Basic residues" evidence="2">
    <location>
        <begin position="467"/>
        <end position="482"/>
    </location>
</feature>
<reference evidence="3" key="1">
    <citation type="journal article" date="2016" name="PLoS Negl. Trop. Dis.">
        <title>A Deep Insight into the Sialome of Rhodnius neglectus, a Vector of Chagas Disease.</title>
        <authorList>
            <person name="Santiago P.B."/>
            <person name="Assumpcao T.C."/>
            <person name="Araujo C.N."/>
            <person name="Bastos I.M."/>
            <person name="Neves D."/>
            <person name="Silva I.G."/>
            <person name="Charneau S."/>
            <person name="Queiroz R.M."/>
            <person name="Raiol T."/>
            <person name="Oliveira J.V."/>
            <person name="Sousa M.V."/>
            <person name="Calvo E."/>
            <person name="Ribeiro J.M."/>
            <person name="Santana J.M."/>
        </authorList>
    </citation>
    <scope>NUCLEOTIDE SEQUENCE</scope>
    <source>
        <tissue evidence="3">Salivary glands</tissue>
    </source>
</reference>
<dbReference type="EMBL" id="GDKW01000519">
    <property type="protein sequence ID" value="JAI56076.1"/>
    <property type="molecule type" value="mRNA"/>
</dbReference>
<dbReference type="PANTHER" id="PTHR14932">
    <property type="entry name" value="RAS GTPASE-RELATED"/>
    <property type="match status" value="1"/>
</dbReference>
<feature type="compositionally biased region" description="Basic and acidic residues" evidence="2">
    <location>
        <begin position="483"/>
        <end position="493"/>
    </location>
</feature>
<accession>A0A0P4VVJ9</accession>
<evidence type="ECO:0000256" key="1">
    <source>
        <dbReference type="SAM" id="Coils"/>
    </source>
</evidence>
<dbReference type="SUPFAM" id="SSF52540">
    <property type="entry name" value="P-loop containing nucleoside triphosphate hydrolases"/>
    <property type="match status" value="1"/>
</dbReference>
<dbReference type="Gene3D" id="3.40.50.300">
    <property type="entry name" value="P-loop containing nucleotide triphosphate hydrolases"/>
    <property type="match status" value="1"/>
</dbReference>
<dbReference type="SMART" id="SM00175">
    <property type="entry name" value="RAB"/>
    <property type="match status" value="1"/>
</dbReference>
<evidence type="ECO:0000313" key="3">
    <source>
        <dbReference type="EMBL" id="JAI56076.1"/>
    </source>
</evidence>
<evidence type="ECO:0000256" key="2">
    <source>
        <dbReference type="SAM" id="MobiDB-lite"/>
    </source>
</evidence>
<organism evidence="3">
    <name type="scientific">Rhodnius neglectus</name>
    <dbReference type="NCBI Taxonomy" id="72488"/>
    <lineage>
        <taxon>Eukaryota</taxon>
        <taxon>Metazoa</taxon>
        <taxon>Ecdysozoa</taxon>
        <taxon>Arthropoda</taxon>
        <taxon>Hexapoda</taxon>
        <taxon>Insecta</taxon>
        <taxon>Pterygota</taxon>
        <taxon>Neoptera</taxon>
        <taxon>Paraneoptera</taxon>
        <taxon>Hemiptera</taxon>
        <taxon>Heteroptera</taxon>
        <taxon>Panheteroptera</taxon>
        <taxon>Cimicomorpha</taxon>
        <taxon>Reduviidae</taxon>
        <taxon>Triatominae</taxon>
        <taxon>Rhodnius</taxon>
    </lineage>
</organism>
<proteinExistence type="evidence at transcript level"/>
<dbReference type="SMART" id="SM00173">
    <property type="entry name" value="RAS"/>
    <property type="match status" value="1"/>
</dbReference>
<dbReference type="InterPro" id="IPR027417">
    <property type="entry name" value="P-loop_NTPase"/>
</dbReference>
<protein>
    <submittedName>
        <fullName evidence="3">Putative gtpase rab1/ypt1 small g protein</fullName>
    </submittedName>
</protein>
<dbReference type="InterPro" id="IPR040385">
    <property type="entry name" value="RABL6"/>
</dbReference>